<dbReference type="CDD" id="cd04301">
    <property type="entry name" value="NAT_SF"/>
    <property type="match status" value="1"/>
</dbReference>
<dbReference type="EC" id="2.3.1.-" evidence="3"/>
<feature type="compositionally biased region" description="Basic and acidic residues" evidence="1">
    <location>
        <begin position="30"/>
        <end position="44"/>
    </location>
</feature>
<dbReference type="PANTHER" id="PTHR37817">
    <property type="entry name" value="N-ACETYLTRANSFERASE EIS"/>
    <property type="match status" value="1"/>
</dbReference>
<dbReference type="SUPFAM" id="SSF55729">
    <property type="entry name" value="Acyl-CoA N-acyltransferases (Nat)"/>
    <property type="match status" value="1"/>
</dbReference>
<protein>
    <submittedName>
        <fullName evidence="3">GNAT family N-acetyltransferase</fullName>
        <ecNumber evidence="3">2.3.1.-</ecNumber>
    </submittedName>
</protein>
<dbReference type="SUPFAM" id="SSF55718">
    <property type="entry name" value="SCP-like"/>
    <property type="match status" value="1"/>
</dbReference>
<keyword evidence="3" id="KW-0012">Acyltransferase</keyword>
<feature type="region of interest" description="Disordered" evidence="1">
    <location>
        <begin position="1"/>
        <end position="44"/>
    </location>
</feature>
<keyword evidence="4" id="KW-1185">Reference proteome</keyword>
<dbReference type="InterPro" id="IPR036527">
    <property type="entry name" value="SCP2_sterol-bd_dom_sf"/>
</dbReference>
<evidence type="ECO:0000259" key="2">
    <source>
        <dbReference type="PROSITE" id="PS51186"/>
    </source>
</evidence>
<proteinExistence type="predicted"/>
<dbReference type="PROSITE" id="PS51186">
    <property type="entry name" value="GNAT"/>
    <property type="match status" value="1"/>
</dbReference>
<accession>A0ABV3P5T1</accession>
<dbReference type="InterPro" id="IPR016181">
    <property type="entry name" value="Acyl_CoA_acyltransferase"/>
</dbReference>
<dbReference type="InterPro" id="IPR000182">
    <property type="entry name" value="GNAT_dom"/>
</dbReference>
<evidence type="ECO:0000256" key="1">
    <source>
        <dbReference type="SAM" id="MobiDB-lite"/>
    </source>
</evidence>
<dbReference type="Gene3D" id="3.40.630.30">
    <property type="match status" value="2"/>
</dbReference>
<dbReference type="Proteomes" id="UP001555826">
    <property type="component" value="Unassembled WGS sequence"/>
</dbReference>
<dbReference type="GO" id="GO:0016746">
    <property type="term" value="F:acyltransferase activity"/>
    <property type="evidence" value="ECO:0007669"/>
    <property type="project" value="UniProtKB-KW"/>
</dbReference>
<reference evidence="3 4" key="1">
    <citation type="submission" date="2024-07" db="EMBL/GenBank/DDBJ databases">
        <authorList>
            <person name="Thanompreechachai J."/>
            <person name="Duangmal K."/>
        </authorList>
    </citation>
    <scope>NUCLEOTIDE SEQUENCE [LARGE SCALE GENOMIC DNA]</scope>
    <source>
        <strain evidence="3 4">KCTC 19886</strain>
    </source>
</reference>
<dbReference type="PANTHER" id="PTHR37817:SF1">
    <property type="entry name" value="N-ACETYLTRANSFERASE EIS"/>
    <property type="match status" value="1"/>
</dbReference>
<organism evidence="3 4">
    <name type="scientific">Kineococcus endophyticus</name>
    <dbReference type="NCBI Taxonomy" id="1181883"/>
    <lineage>
        <taxon>Bacteria</taxon>
        <taxon>Bacillati</taxon>
        <taxon>Actinomycetota</taxon>
        <taxon>Actinomycetes</taxon>
        <taxon>Kineosporiales</taxon>
        <taxon>Kineosporiaceae</taxon>
        <taxon>Kineococcus</taxon>
    </lineage>
</organism>
<feature type="domain" description="N-acetyltransferase" evidence="2">
    <location>
        <begin position="4"/>
        <end position="156"/>
    </location>
</feature>
<evidence type="ECO:0000313" key="3">
    <source>
        <dbReference type="EMBL" id="MEW9264981.1"/>
    </source>
</evidence>
<gene>
    <name evidence="3" type="ORF">AB1207_09500</name>
</gene>
<dbReference type="InterPro" id="IPR025559">
    <property type="entry name" value="Eis_dom"/>
</dbReference>
<name>A0ABV3P5T1_9ACTN</name>
<dbReference type="InterPro" id="IPR051554">
    <property type="entry name" value="Acetyltransferase_Eis"/>
</dbReference>
<dbReference type="Pfam" id="PF13527">
    <property type="entry name" value="Acetyltransf_9"/>
    <property type="match status" value="1"/>
</dbReference>
<evidence type="ECO:0000313" key="4">
    <source>
        <dbReference type="Proteomes" id="UP001555826"/>
    </source>
</evidence>
<comment type="caution">
    <text evidence="3">The sequence shown here is derived from an EMBL/GenBank/DDBJ whole genome shotgun (WGS) entry which is preliminary data.</text>
</comment>
<dbReference type="EMBL" id="JBFNQN010000006">
    <property type="protein sequence ID" value="MEW9264981.1"/>
    <property type="molecule type" value="Genomic_DNA"/>
</dbReference>
<dbReference type="Pfam" id="PF13530">
    <property type="entry name" value="SCP2_2"/>
    <property type="match status" value="1"/>
</dbReference>
<keyword evidence="3" id="KW-0808">Transferase</keyword>
<sequence length="388" mass="40596">MPRTVLRAARPEEQEEAGALVGAAFSADPPGRRTSDGPDTAHQEQHEQYLHRVAVDEGTGRVLATAVVRLGGQWWGGRRVPAAALAGVAVDVTARGRGVGRALIADTFAAAREAGAQVVALIPSTHAFYRKAGCGIAGRRSVYAIGTHDLRDLPRDRSLTHREATPQDAARVAELVAAHGARTNGVLDHDTDTGSARQYVAERDGTVVGWCALGRRPVRPGHGGNYAVTVLDLVGADPAAEFGLWRDLAADEPSAREVHALVRPGGLLEAHLPRQTEAVEDSTWMLGLLDVPAALAGRGYPRGATGRVVLDVADHGVLTLDVADGVGTVTEGGTPSVRVGLADLASLYAGHLDPATARYAGLLQGDDEAVGLLRTFFAGPPAVLDRPF</sequence>
<dbReference type="Gene3D" id="3.30.1050.10">
    <property type="entry name" value="SCP2 sterol-binding domain"/>
    <property type="match status" value="1"/>
</dbReference>
<dbReference type="RefSeq" id="WP_367637870.1">
    <property type="nucleotide sequence ID" value="NZ_JBFNQN010000006.1"/>
</dbReference>